<protein>
    <recommendedName>
        <fullName evidence="9">Polysaccharide biosynthesis protein C-terminal domain-containing protein</fullName>
    </recommendedName>
</protein>
<keyword evidence="3 6" id="KW-0812">Transmembrane</keyword>
<evidence type="ECO:0000256" key="6">
    <source>
        <dbReference type="SAM" id="Phobius"/>
    </source>
</evidence>
<feature type="transmembrane region" description="Helical" evidence="6">
    <location>
        <begin position="175"/>
        <end position="193"/>
    </location>
</feature>
<feature type="transmembrane region" description="Helical" evidence="6">
    <location>
        <begin position="255"/>
        <end position="275"/>
    </location>
</feature>
<feature type="transmembrane region" description="Helical" evidence="6">
    <location>
        <begin position="418"/>
        <end position="437"/>
    </location>
</feature>
<dbReference type="InterPro" id="IPR024923">
    <property type="entry name" value="PG_synth_SpoVB"/>
</dbReference>
<feature type="transmembrane region" description="Helical" evidence="6">
    <location>
        <begin position="103"/>
        <end position="124"/>
    </location>
</feature>
<evidence type="ECO:0000256" key="2">
    <source>
        <dbReference type="ARBA" id="ARBA00022475"/>
    </source>
</evidence>
<keyword evidence="8" id="KW-1185">Reference proteome</keyword>
<feature type="transmembrane region" description="Helical" evidence="6">
    <location>
        <begin position="443"/>
        <end position="465"/>
    </location>
</feature>
<dbReference type="PANTHER" id="PTHR30250:SF21">
    <property type="entry name" value="LIPID II FLIPPASE MURJ"/>
    <property type="match status" value="1"/>
</dbReference>
<dbReference type="RefSeq" id="WP_009532165.1">
    <property type="nucleotide sequence ID" value="NZ_JH590861.1"/>
</dbReference>
<feature type="transmembrane region" description="Helical" evidence="6">
    <location>
        <begin position="510"/>
        <end position="530"/>
    </location>
</feature>
<feature type="transmembrane region" description="Helical" evidence="6">
    <location>
        <begin position="61"/>
        <end position="83"/>
    </location>
</feature>
<keyword evidence="2" id="KW-1003">Cell membrane</keyword>
<dbReference type="InterPro" id="IPR002797">
    <property type="entry name" value="Polysacc_synth"/>
</dbReference>
<evidence type="ECO:0000313" key="7">
    <source>
        <dbReference type="EMBL" id="EHO18146.1"/>
    </source>
</evidence>
<dbReference type="EMBL" id="AGEL01000003">
    <property type="protein sequence ID" value="EHO18146.1"/>
    <property type="molecule type" value="Genomic_DNA"/>
</dbReference>
<dbReference type="GeneID" id="86940122"/>
<gene>
    <name evidence="7" type="ORF">HMPREF9623_00330</name>
</gene>
<feature type="transmembrane region" description="Helical" evidence="6">
    <location>
        <begin position="310"/>
        <end position="331"/>
    </location>
</feature>
<dbReference type="InterPro" id="IPR050833">
    <property type="entry name" value="Poly_Biosynth_Transport"/>
</dbReference>
<feature type="transmembrane region" description="Helical" evidence="6">
    <location>
        <begin position="136"/>
        <end position="154"/>
    </location>
</feature>
<feature type="transmembrane region" description="Helical" evidence="6">
    <location>
        <begin position="20"/>
        <end position="41"/>
    </location>
</feature>
<evidence type="ECO:0000256" key="4">
    <source>
        <dbReference type="ARBA" id="ARBA00022989"/>
    </source>
</evidence>
<dbReference type="CDD" id="cd13124">
    <property type="entry name" value="MATE_SpoVB_like"/>
    <property type="match status" value="1"/>
</dbReference>
<feature type="transmembrane region" description="Helical" evidence="6">
    <location>
        <begin position="213"/>
        <end position="234"/>
    </location>
</feature>
<comment type="subcellular location">
    <subcellularLocation>
        <location evidence="1">Cell membrane</location>
        <topology evidence="1">Multi-pass membrane protein</topology>
    </subcellularLocation>
</comment>
<keyword evidence="5 6" id="KW-0472">Membrane</keyword>
<dbReference type="GO" id="GO:0005886">
    <property type="term" value="C:plasma membrane"/>
    <property type="evidence" value="ECO:0007669"/>
    <property type="project" value="UniProtKB-SubCell"/>
</dbReference>
<proteinExistence type="predicted"/>
<dbReference type="AlphaFoldDB" id="A0AA36Y6P6"/>
<evidence type="ECO:0000256" key="5">
    <source>
        <dbReference type="ARBA" id="ARBA00023136"/>
    </source>
</evidence>
<name>A0AA36Y6P6_9FIRM</name>
<dbReference type="Proteomes" id="UP000018466">
    <property type="component" value="Unassembled WGS sequence"/>
</dbReference>
<evidence type="ECO:0000313" key="8">
    <source>
        <dbReference type="Proteomes" id="UP000018466"/>
    </source>
</evidence>
<accession>A0AA36Y6P6</accession>
<evidence type="ECO:0000256" key="1">
    <source>
        <dbReference type="ARBA" id="ARBA00004651"/>
    </source>
</evidence>
<organism evidence="7 8">
    <name type="scientific">Stomatobaculum longum</name>
    <dbReference type="NCBI Taxonomy" id="796942"/>
    <lineage>
        <taxon>Bacteria</taxon>
        <taxon>Bacillati</taxon>
        <taxon>Bacillota</taxon>
        <taxon>Clostridia</taxon>
        <taxon>Lachnospirales</taxon>
        <taxon>Lachnospiraceae</taxon>
        <taxon>Stomatobaculum</taxon>
    </lineage>
</organism>
<feature type="transmembrane region" description="Helical" evidence="6">
    <location>
        <begin position="382"/>
        <end position="406"/>
    </location>
</feature>
<keyword evidence="4 6" id="KW-1133">Transmembrane helix</keyword>
<sequence length="554" mass="59630">MEERRTGSAAAGKPKKSGGFLAQGSIYAASGVISSLIGLVYRMPLTRIIGDEGNGYYAAAFNIYAIILLLSSYSLPLAVSKLISARVGAKNYRNAERILRASLLYATVVGGIGCAAIFFGADWLAGSLLRIPEAAYPLRALAPTVWIVSYLGVCRGYWQGQSTMVPTALSQIIEQILNAVFSVGAAYLLMKWVVAKGNEESMARAFGATGGTIGTGVGAASALLLFVVLFLLSGRHRARRVRLDVQHREESYEEITRLLVLTVIPVILSTAIYNVSGILDNALFGQAMYDLGRQSEIAKQYGVYTGKYKLLLNVPIMIANSLGSALVPALSRAVGARRGEEVKRNITLAIRFSMVVAIPAAVGLGVMADPLIPLLFGKSELAVHIMQLGCLSVVLYSLSTVSNAILQGTNHMQVPVMHAALSLGIHVLTLEVLLRIFELGIVGVVIADMVFALSMCILNAASLHSLLHYRQEIRRSFFLPAFCAALMGLVTAGAKIFLKRFTGRVVLYTLVPIFLAVAVYGALLLLTGAIREKELLRFPKGESLCRLARKLHLI</sequence>
<reference evidence="7 8" key="1">
    <citation type="submission" date="2011-10" db="EMBL/GenBank/DDBJ databases">
        <title>The Genome Sequence of Lachnospiraceae bacterium ACC2.</title>
        <authorList>
            <consortium name="The Broad Institute Genome Sequencing Platform"/>
            <person name="Earl A."/>
            <person name="Ward D."/>
            <person name="Feldgarden M."/>
            <person name="Gevers D."/>
            <person name="Sizova M."/>
            <person name="Hazen A."/>
            <person name="Epstein S."/>
            <person name="Young S.K."/>
            <person name="Zeng Q."/>
            <person name="Gargeya S."/>
            <person name="Fitzgerald M."/>
            <person name="Haas B."/>
            <person name="Abouelleil A."/>
            <person name="Alvarado L."/>
            <person name="Arachchi H.M."/>
            <person name="Berlin A."/>
            <person name="Brown A."/>
            <person name="Chapman S.B."/>
            <person name="Chen Z."/>
            <person name="Dunbar C."/>
            <person name="Freedman E."/>
            <person name="Gearin G."/>
            <person name="Goldberg J."/>
            <person name="Griggs A."/>
            <person name="Gujja S."/>
            <person name="Heiman D."/>
            <person name="Howarth C."/>
            <person name="Larson L."/>
            <person name="Lui A."/>
            <person name="MacDonald P.J.P."/>
            <person name="Montmayeur A."/>
            <person name="Murphy C."/>
            <person name="Neiman D."/>
            <person name="Pearson M."/>
            <person name="Priest M."/>
            <person name="Roberts A."/>
            <person name="Saif S."/>
            <person name="Shea T."/>
            <person name="Shenoy N."/>
            <person name="Sisk P."/>
            <person name="Stolte C."/>
            <person name="Sykes S."/>
            <person name="Wortman J."/>
            <person name="Nusbaum C."/>
            <person name="Birren B."/>
        </authorList>
    </citation>
    <scope>NUCLEOTIDE SEQUENCE [LARGE SCALE GENOMIC DNA]</scope>
    <source>
        <strain evidence="7 8">ACC2</strain>
    </source>
</reference>
<dbReference type="PIRSF" id="PIRSF038958">
    <property type="entry name" value="PG_synth_SpoVB"/>
    <property type="match status" value="1"/>
</dbReference>
<evidence type="ECO:0000256" key="3">
    <source>
        <dbReference type="ARBA" id="ARBA00022692"/>
    </source>
</evidence>
<feature type="transmembrane region" description="Helical" evidence="6">
    <location>
        <begin position="477"/>
        <end position="498"/>
    </location>
</feature>
<dbReference type="Pfam" id="PF01943">
    <property type="entry name" value="Polysacc_synt"/>
    <property type="match status" value="1"/>
</dbReference>
<feature type="transmembrane region" description="Helical" evidence="6">
    <location>
        <begin position="352"/>
        <end position="376"/>
    </location>
</feature>
<comment type="caution">
    <text evidence="7">The sequence shown here is derived from an EMBL/GenBank/DDBJ whole genome shotgun (WGS) entry which is preliminary data.</text>
</comment>
<dbReference type="PANTHER" id="PTHR30250">
    <property type="entry name" value="PST FAMILY PREDICTED COLANIC ACID TRANSPORTER"/>
    <property type="match status" value="1"/>
</dbReference>
<evidence type="ECO:0008006" key="9">
    <source>
        <dbReference type="Google" id="ProtNLM"/>
    </source>
</evidence>